<protein>
    <submittedName>
        <fullName evidence="10">PAS sensor-containing response regulator</fullName>
    </submittedName>
</protein>
<evidence type="ECO:0000256" key="2">
    <source>
        <dbReference type="ARBA" id="ARBA00022500"/>
    </source>
</evidence>
<dbReference type="AlphaFoldDB" id="A0AAE7B7C8"/>
<dbReference type="SUPFAM" id="SSF55785">
    <property type="entry name" value="PYP-like sensor domain (PAS domain)"/>
    <property type="match status" value="1"/>
</dbReference>
<dbReference type="GO" id="GO:0000160">
    <property type="term" value="P:phosphorelay signal transduction system"/>
    <property type="evidence" value="ECO:0007669"/>
    <property type="project" value="UniProtKB-KW"/>
</dbReference>
<reference evidence="10 11" key="1">
    <citation type="submission" date="2020-05" db="EMBL/GenBank/DDBJ databases">
        <title>Complete genome sequencing of Campylobacter and Arcobacter type strains.</title>
        <authorList>
            <person name="Miller W.G."/>
            <person name="Yee E."/>
        </authorList>
    </citation>
    <scope>NUCLEOTIDE SEQUENCE [LARGE SCALE GENOMIC DNA]</scope>
    <source>
        <strain evidence="10 11">LMG 26156</strain>
    </source>
</reference>
<keyword evidence="5" id="KW-0902">Two-component regulatory system</keyword>
<dbReference type="SMART" id="SM00448">
    <property type="entry name" value="REC"/>
    <property type="match status" value="1"/>
</dbReference>
<dbReference type="InterPro" id="IPR050595">
    <property type="entry name" value="Bact_response_regulator"/>
</dbReference>
<gene>
    <name evidence="10" type="ORF">AVENP_1178</name>
</gene>
<dbReference type="Gene3D" id="3.40.50.2300">
    <property type="match status" value="1"/>
</dbReference>
<dbReference type="InterPro" id="IPR035965">
    <property type="entry name" value="PAS-like_dom_sf"/>
</dbReference>
<comment type="cofactor">
    <cofactor evidence="1">
        <name>Mg(2+)</name>
        <dbReference type="ChEBI" id="CHEBI:18420"/>
    </cofactor>
</comment>
<name>A0AAE7B7C8_9BACT</name>
<keyword evidence="7" id="KW-0175">Coiled coil</keyword>
<dbReference type="Pfam" id="PF00072">
    <property type="entry name" value="Response_reg"/>
    <property type="match status" value="1"/>
</dbReference>
<feature type="domain" description="PAS" evidence="9">
    <location>
        <begin position="139"/>
        <end position="211"/>
    </location>
</feature>
<feature type="coiled-coil region" evidence="7">
    <location>
        <begin position="344"/>
        <end position="399"/>
    </location>
</feature>
<evidence type="ECO:0000256" key="1">
    <source>
        <dbReference type="ARBA" id="ARBA00001946"/>
    </source>
</evidence>
<evidence type="ECO:0000313" key="10">
    <source>
        <dbReference type="EMBL" id="QKF66733.1"/>
    </source>
</evidence>
<keyword evidence="4" id="KW-0283">Flagellar rotation</keyword>
<feature type="domain" description="Response regulatory" evidence="8">
    <location>
        <begin position="11"/>
        <end position="127"/>
    </location>
</feature>
<evidence type="ECO:0000256" key="4">
    <source>
        <dbReference type="ARBA" id="ARBA00022779"/>
    </source>
</evidence>
<dbReference type="Pfam" id="PF13426">
    <property type="entry name" value="PAS_9"/>
    <property type="match status" value="1"/>
</dbReference>
<dbReference type="CDD" id="cd00130">
    <property type="entry name" value="PAS"/>
    <property type="match status" value="1"/>
</dbReference>
<feature type="modified residue" description="4-aspartylphosphate" evidence="6">
    <location>
        <position position="62"/>
    </location>
</feature>
<dbReference type="GO" id="GO:0097588">
    <property type="term" value="P:archaeal or bacterial-type flagellum-dependent cell motility"/>
    <property type="evidence" value="ECO:0007669"/>
    <property type="project" value="UniProtKB-KW"/>
</dbReference>
<evidence type="ECO:0000313" key="11">
    <source>
        <dbReference type="Proteomes" id="UP000503482"/>
    </source>
</evidence>
<evidence type="ECO:0000256" key="6">
    <source>
        <dbReference type="PROSITE-ProRule" id="PRU00169"/>
    </source>
</evidence>
<evidence type="ECO:0000256" key="3">
    <source>
        <dbReference type="ARBA" id="ARBA00022553"/>
    </source>
</evidence>
<dbReference type="PROSITE" id="PS50112">
    <property type="entry name" value="PAS"/>
    <property type="match status" value="1"/>
</dbReference>
<dbReference type="Gene3D" id="3.30.450.20">
    <property type="entry name" value="PAS domain"/>
    <property type="match status" value="1"/>
</dbReference>
<dbReference type="EMBL" id="CP053840">
    <property type="protein sequence ID" value="QKF66733.1"/>
    <property type="molecule type" value="Genomic_DNA"/>
</dbReference>
<keyword evidence="11" id="KW-1185">Reference proteome</keyword>
<evidence type="ECO:0000259" key="8">
    <source>
        <dbReference type="PROSITE" id="PS50110"/>
    </source>
</evidence>
<keyword evidence="2" id="KW-0145">Chemotaxis</keyword>
<dbReference type="PANTHER" id="PTHR44591:SF14">
    <property type="entry name" value="PROTEIN PILG"/>
    <property type="match status" value="1"/>
</dbReference>
<accession>A0AAE7B7C8</accession>
<dbReference type="SUPFAM" id="SSF52172">
    <property type="entry name" value="CheY-like"/>
    <property type="match status" value="1"/>
</dbReference>
<keyword evidence="3 6" id="KW-0597">Phosphoprotein</keyword>
<evidence type="ECO:0000256" key="7">
    <source>
        <dbReference type="SAM" id="Coils"/>
    </source>
</evidence>
<dbReference type="InterPro" id="IPR000014">
    <property type="entry name" value="PAS"/>
</dbReference>
<dbReference type="GO" id="GO:0006935">
    <property type="term" value="P:chemotaxis"/>
    <property type="evidence" value="ECO:0007669"/>
    <property type="project" value="UniProtKB-KW"/>
</dbReference>
<sequence>MHNKNFLKELTIMLVEDDEIICEQLFSSMKDFFKEVIITKNGKEAFDKFLELKTKIDIVISDISMPLVNGIELLENIREIDKYIPFIFTTAYTQKDYLISSIKYGVNDFIVKPLDIGLLIDKIESVCKKNKSEIEIINHQEMIKEYFNTINKVAIVYIYDLEGKILYINDFFKELSKYEDNDLIGEHYTKIYHLDISKELINKQEESLKDSEKFTGNLKCSTKDNAVFYVNCTVLPSKENGKIKNFTSINFLTTKEENERREFKKKVLYNFQETKKIFSKAQERIDKLTFELSKYANYHKKEIILKNLQVENSIYLEKVYSVEEKIKRIKARQDMFTFEINIKIKQISQSAADLLDNSEKLQKKMNKMSHEIKLRDKYIKRLNLEVEERTQKIVNLEDVLLHRDSQILELK</sequence>
<dbReference type="KEGG" id="avp:AVENP_1178"/>
<dbReference type="PROSITE" id="PS50110">
    <property type="entry name" value="RESPONSE_REGULATORY"/>
    <property type="match status" value="1"/>
</dbReference>
<dbReference type="PANTHER" id="PTHR44591">
    <property type="entry name" value="STRESS RESPONSE REGULATOR PROTEIN 1"/>
    <property type="match status" value="1"/>
</dbReference>
<proteinExistence type="predicted"/>
<dbReference type="InterPro" id="IPR001789">
    <property type="entry name" value="Sig_transdc_resp-reg_receiver"/>
</dbReference>
<evidence type="ECO:0000259" key="9">
    <source>
        <dbReference type="PROSITE" id="PS50112"/>
    </source>
</evidence>
<dbReference type="InterPro" id="IPR011006">
    <property type="entry name" value="CheY-like_superfamily"/>
</dbReference>
<dbReference type="RefSeq" id="WP_128360363.1">
    <property type="nucleotide sequence ID" value="NZ_CP053840.1"/>
</dbReference>
<organism evidence="10 11">
    <name type="scientific">Arcobacter venerupis</name>
    <dbReference type="NCBI Taxonomy" id="1054033"/>
    <lineage>
        <taxon>Bacteria</taxon>
        <taxon>Pseudomonadati</taxon>
        <taxon>Campylobacterota</taxon>
        <taxon>Epsilonproteobacteria</taxon>
        <taxon>Campylobacterales</taxon>
        <taxon>Arcobacteraceae</taxon>
        <taxon>Arcobacter</taxon>
    </lineage>
</organism>
<dbReference type="NCBIfam" id="TIGR00229">
    <property type="entry name" value="sensory_box"/>
    <property type="match status" value="1"/>
</dbReference>
<evidence type="ECO:0000256" key="5">
    <source>
        <dbReference type="ARBA" id="ARBA00023012"/>
    </source>
</evidence>
<dbReference type="Proteomes" id="UP000503482">
    <property type="component" value="Chromosome"/>
</dbReference>